<comment type="subcellular location">
    <subcellularLocation>
        <location evidence="1">Cell membrane</location>
        <topology evidence="1">Multi-pass membrane protein</topology>
    </subcellularLocation>
</comment>
<dbReference type="PANTHER" id="PTHR43478:SF1">
    <property type="entry name" value="NA+_H+ ANTIPORTER NHAC-LIKE C-TERMINAL DOMAIN-CONTAINING PROTEIN"/>
    <property type="match status" value="1"/>
</dbReference>
<proteinExistence type="predicted"/>
<protein>
    <submittedName>
        <fullName evidence="8">Tetracycline resistance efflux pump</fullName>
    </submittedName>
</protein>
<feature type="transmembrane region" description="Helical" evidence="6">
    <location>
        <begin position="346"/>
        <end position="365"/>
    </location>
</feature>
<keyword evidence="9" id="KW-1185">Reference proteome</keyword>
<dbReference type="InterPro" id="IPR018461">
    <property type="entry name" value="Na/H_Antiport_NhaC-like_C"/>
</dbReference>
<dbReference type="GO" id="GO:0005886">
    <property type="term" value="C:plasma membrane"/>
    <property type="evidence" value="ECO:0007669"/>
    <property type="project" value="UniProtKB-SubCell"/>
</dbReference>
<evidence type="ECO:0000256" key="6">
    <source>
        <dbReference type="SAM" id="Phobius"/>
    </source>
</evidence>
<name>A0A840QQ27_9BACI</name>
<dbReference type="Proteomes" id="UP000551878">
    <property type="component" value="Unassembled WGS sequence"/>
</dbReference>
<keyword evidence="3 6" id="KW-0812">Transmembrane</keyword>
<keyword evidence="5 6" id="KW-0472">Membrane</keyword>
<evidence type="ECO:0000256" key="5">
    <source>
        <dbReference type="ARBA" id="ARBA00023136"/>
    </source>
</evidence>
<reference evidence="8 9" key="1">
    <citation type="submission" date="2020-08" db="EMBL/GenBank/DDBJ databases">
        <title>Genomic Encyclopedia of Type Strains, Phase IV (KMG-IV): sequencing the most valuable type-strain genomes for metagenomic binning, comparative biology and taxonomic classification.</title>
        <authorList>
            <person name="Goeker M."/>
        </authorList>
    </citation>
    <scope>NUCLEOTIDE SEQUENCE [LARGE SCALE GENOMIC DNA]</scope>
    <source>
        <strain evidence="8 9">DSM 24696</strain>
    </source>
</reference>
<dbReference type="Pfam" id="PF03553">
    <property type="entry name" value="Na_H_antiporter"/>
    <property type="match status" value="1"/>
</dbReference>
<evidence type="ECO:0000256" key="4">
    <source>
        <dbReference type="ARBA" id="ARBA00022989"/>
    </source>
</evidence>
<keyword evidence="4 6" id="KW-1133">Transmembrane helix</keyword>
<evidence type="ECO:0000256" key="1">
    <source>
        <dbReference type="ARBA" id="ARBA00004651"/>
    </source>
</evidence>
<evidence type="ECO:0000256" key="2">
    <source>
        <dbReference type="ARBA" id="ARBA00022475"/>
    </source>
</evidence>
<feature type="transmembrane region" description="Helical" evidence="6">
    <location>
        <begin position="110"/>
        <end position="129"/>
    </location>
</feature>
<dbReference type="RefSeq" id="WP_184663974.1">
    <property type="nucleotide sequence ID" value="NZ_JACHHB010000006.1"/>
</dbReference>
<comment type="caution">
    <text evidence="8">The sequence shown here is derived from an EMBL/GenBank/DDBJ whole genome shotgun (WGS) entry which is preliminary data.</text>
</comment>
<sequence length="515" mass="54789">MEFGFLSVIPPVFALVMVLLTRRVLLSLGAGIIVGAWVLHHEAENTILAGGSEIISIVSGIFWTQDGINTWELYILFFLVLLGMIAAIITLLGGTRAFGEWALARVKTRVGAQLVTAVLGVLIFIDDYFNSLTVGNVSRPLTDRHQISRAKLAYVVDSTAAPICVVTPISSWGAYIITIIGGVLSTHAVATYEPLQAFLLIAPMNFYAWLAILLVIAVVVFKLDIGPMKMHERRAQENNQLVDPSKGEVPGDNQNLEPVVQGKVGDLVWPIITLVIATVFFMIVTGVQATEGQAGILDAFENTDVAASLLYGGIVSLLVVLALSVRRKVSSQDIGKGLWSGIQSMLPAIYILLFAWTIVEIIGALGTGEYLADLISGSMNIGFIPALLFIVAGFVALSTGTSWGTFGVMLPIAGDMAAATDISLILPALAAVLAGSIFGDHCSPISDTTILSSTGAGSHHIDHVMTQLPYALMVGGLTTAGFLVLGFTGNLLLAFLAISVLFVMLIFTLMKFRSV</sequence>
<evidence type="ECO:0000259" key="7">
    <source>
        <dbReference type="Pfam" id="PF03553"/>
    </source>
</evidence>
<feature type="domain" description="Na+/H+ antiporter NhaC-like C-terminal" evidence="7">
    <location>
        <begin position="163"/>
        <end position="487"/>
    </location>
</feature>
<gene>
    <name evidence="8" type="ORF">HNQ41_001719</name>
</gene>
<feature type="transmembrane region" description="Helical" evidence="6">
    <location>
        <begin position="468"/>
        <end position="485"/>
    </location>
</feature>
<feature type="transmembrane region" description="Helical" evidence="6">
    <location>
        <begin position="305"/>
        <end position="325"/>
    </location>
</feature>
<keyword evidence="2" id="KW-1003">Cell membrane</keyword>
<feature type="transmembrane region" description="Helical" evidence="6">
    <location>
        <begin position="267"/>
        <end position="285"/>
    </location>
</feature>
<feature type="transmembrane region" description="Helical" evidence="6">
    <location>
        <begin position="12"/>
        <end position="39"/>
    </location>
</feature>
<accession>A0A840QQ27</accession>
<organism evidence="8 9">
    <name type="scientific">Texcoconibacillus texcoconensis</name>
    <dbReference type="NCBI Taxonomy" id="1095777"/>
    <lineage>
        <taxon>Bacteria</taxon>
        <taxon>Bacillati</taxon>
        <taxon>Bacillota</taxon>
        <taxon>Bacilli</taxon>
        <taxon>Bacillales</taxon>
        <taxon>Bacillaceae</taxon>
        <taxon>Texcoconibacillus</taxon>
    </lineage>
</organism>
<dbReference type="AlphaFoldDB" id="A0A840QQ27"/>
<evidence type="ECO:0000313" key="8">
    <source>
        <dbReference type="EMBL" id="MBB5173532.1"/>
    </source>
</evidence>
<evidence type="ECO:0000256" key="3">
    <source>
        <dbReference type="ARBA" id="ARBA00022692"/>
    </source>
</evidence>
<evidence type="ECO:0000313" key="9">
    <source>
        <dbReference type="Proteomes" id="UP000551878"/>
    </source>
</evidence>
<feature type="transmembrane region" description="Helical" evidence="6">
    <location>
        <begin position="491"/>
        <end position="510"/>
    </location>
</feature>
<dbReference type="PANTHER" id="PTHR43478">
    <property type="entry name" value="NA+/H+ ANTIPORTER-RELATED"/>
    <property type="match status" value="1"/>
</dbReference>
<feature type="transmembrane region" description="Helical" evidence="6">
    <location>
        <begin position="75"/>
        <end position="98"/>
    </location>
</feature>
<dbReference type="EMBL" id="JACHHB010000006">
    <property type="protein sequence ID" value="MBB5173532.1"/>
    <property type="molecule type" value="Genomic_DNA"/>
</dbReference>
<feature type="transmembrane region" description="Helical" evidence="6">
    <location>
        <begin position="206"/>
        <end position="225"/>
    </location>
</feature>
<feature type="transmembrane region" description="Helical" evidence="6">
    <location>
        <begin position="377"/>
        <end position="397"/>
    </location>
</feature>